<dbReference type="EMBL" id="JAIFZM010000003">
    <property type="protein sequence ID" value="MCG3418536.1"/>
    <property type="molecule type" value="Genomic_DNA"/>
</dbReference>
<gene>
    <name evidence="2" type="ORF">K3T81_05160</name>
</gene>
<protein>
    <submittedName>
        <fullName evidence="2">DUF2268 domain-containing protein</fullName>
    </submittedName>
</protein>
<dbReference type="InterPro" id="IPR018728">
    <property type="entry name" value="DUF2268"/>
</dbReference>
<proteinExistence type="predicted"/>
<keyword evidence="3" id="KW-1185">Reference proteome</keyword>
<feature type="domain" description="DUF2268" evidence="1">
    <location>
        <begin position="124"/>
        <end position="303"/>
    </location>
</feature>
<dbReference type="PROSITE" id="PS51257">
    <property type="entry name" value="PROKAR_LIPOPROTEIN"/>
    <property type="match status" value="1"/>
</dbReference>
<name>A0AAW5B299_9BACI</name>
<dbReference type="RefSeq" id="WP_238018662.1">
    <property type="nucleotide sequence ID" value="NZ_JAIFZM010000003.1"/>
</dbReference>
<accession>A0AAW5B299</accession>
<evidence type="ECO:0000313" key="2">
    <source>
        <dbReference type="EMBL" id="MCG3418536.1"/>
    </source>
</evidence>
<evidence type="ECO:0000313" key="3">
    <source>
        <dbReference type="Proteomes" id="UP001199631"/>
    </source>
</evidence>
<organism evidence="2 3">
    <name type="scientific">Oceanobacillus jordanicus</name>
    <dbReference type="NCBI Taxonomy" id="2867266"/>
    <lineage>
        <taxon>Bacteria</taxon>
        <taxon>Bacillati</taxon>
        <taxon>Bacillota</taxon>
        <taxon>Bacilli</taxon>
        <taxon>Bacillales</taxon>
        <taxon>Bacillaceae</taxon>
        <taxon>Oceanobacillus</taxon>
    </lineage>
</organism>
<evidence type="ECO:0000259" key="1">
    <source>
        <dbReference type="Pfam" id="PF10026"/>
    </source>
</evidence>
<dbReference type="AlphaFoldDB" id="A0AAW5B299"/>
<comment type="caution">
    <text evidence="2">The sequence shown here is derived from an EMBL/GenBank/DDBJ whole genome shotgun (WGS) entry which is preliminary data.</text>
</comment>
<dbReference type="Pfam" id="PF10026">
    <property type="entry name" value="DUF2268"/>
    <property type="match status" value="1"/>
</dbReference>
<reference evidence="2 3" key="1">
    <citation type="journal article" date="2022" name="Evol. Bioinform. Online">
        <title>Draft Genome Sequence of Oceanobacillus jordanicus Strain GSFE11, a Halotolerant Plant Growth-Promoting Bacterial Endophyte Isolated From the Jordan Valley.</title>
        <authorList>
            <person name="Alhindi T."/>
            <person name="Albdaiwi R."/>
        </authorList>
    </citation>
    <scope>NUCLEOTIDE SEQUENCE [LARGE SCALE GENOMIC DNA]</scope>
    <source>
        <strain evidence="2 3">GSFE11</strain>
    </source>
</reference>
<dbReference type="Proteomes" id="UP001199631">
    <property type="component" value="Unassembled WGS sequence"/>
</dbReference>
<sequence>MKNRIICDKYIVMGIILLLIVLVGCEEEEDIVTKFKHPKMDQTFQIVNAYKLYDEFIEKALKEDQQENIEALYETKVMDPIYDQCIADGEHKQVMDLVWDQSLSNLKDTQKLIEGIDSESINGAIKEALIKSSNLLPSEIENTVCVFPTLGEESPVGFNVGAGKILLFHSSYLDEEDYKITTAHEYHHSVWTEKFYDQNDYSTVLENLVFEGKAVVFEELVYPEMYSYSTPVYSTYDKNHWKLIEADLNRGDSERSLEVLYGEGELPPYYGYSEGYKIVMNYLEQYPDLEPDEWLGINGKEIFEEGNYLSNYE</sequence>